<evidence type="ECO:0000256" key="8">
    <source>
        <dbReference type="SAM" id="Phobius"/>
    </source>
</evidence>
<evidence type="ECO:0000256" key="2">
    <source>
        <dbReference type="ARBA" id="ARBA00006496"/>
    </source>
</evidence>
<gene>
    <name evidence="10" type="ORF">CAUJ_LOCUS14449</name>
</gene>
<comment type="caution">
    <text evidence="10">The sequence shown here is derived from an EMBL/GenBank/DDBJ whole genome shotgun (WGS) entry which is preliminary data.</text>
</comment>
<evidence type="ECO:0000256" key="5">
    <source>
        <dbReference type="ARBA" id="ARBA00022989"/>
    </source>
</evidence>
<dbReference type="InterPro" id="IPR013517">
    <property type="entry name" value="FG-GAP"/>
</dbReference>
<sequence length="636" mass="71232">MMAFNEKLDKCVAICADDHIKLIPTIKERFAKNLMKTRWLTTILTTLLIAKSSQVLKKVAPEHYGRVCAFGDFNADRNTDLLVSIGRNLSVLLQDNKILDVLETGRFTNSTSWEISNEDLGDTIECVLGDFNGDSRLDILTSIRNGDNDYDHVLWMAKELPGSATDVFFKVPVGKLAQQALAVDVNGDGQHDILGFFPNGSLFCTQVGSDSTITFLDDCRSSFKFFPTTVTLYPGMPHLFVDLNDSPPDLNAELVFMTKEGDDLDLQVWQQTKVGWRAKSFIPKLPYSQYPFIGAPMATDIDADGNMDIVVPICREAQCSHVTSLAVFAGKQRGWVNMAIDLQDLEVLSEKNSRVLFRFGDFDNDGFPDLIALLVNKASNTPYSKVIGNIDCKNCEKNGTRKFEIAKLELIQPKDMALGTANMATFFDLEEDGKLDIMVEYSLYGQQRFGFIYCEDKGDTTFLKVQIFTSVCSGRCVPAKTEIGSGISWGGACASFSILDSYGKSQKSMACQNPSNTYRTFLPPFILFGLGRSPNFVDELHIGIPKYTERLSDQQHTLKQIVPNSRLVVLPPADGSHHWLTRLYVTPSQLIVQSLIVIASVCLMLLLVVGVMHWREKKEDRFERQQQSYRFHFDGM</sequence>
<keyword evidence="4" id="KW-0732">Signal</keyword>
<dbReference type="InterPro" id="IPR057089">
    <property type="entry name" value="C2_TIP"/>
</dbReference>
<dbReference type="EMBL" id="CAJGYM010000129">
    <property type="protein sequence ID" value="CAD6198543.1"/>
    <property type="molecule type" value="Genomic_DNA"/>
</dbReference>
<dbReference type="PANTHER" id="PTHR13412:SF0">
    <property type="entry name" value="T-CELL IMMUNOMODULATORY PROTEIN"/>
    <property type="match status" value="1"/>
</dbReference>
<organism evidence="10 11">
    <name type="scientific">Caenorhabditis auriculariae</name>
    <dbReference type="NCBI Taxonomy" id="2777116"/>
    <lineage>
        <taxon>Eukaryota</taxon>
        <taxon>Metazoa</taxon>
        <taxon>Ecdysozoa</taxon>
        <taxon>Nematoda</taxon>
        <taxon>Chromadorea</taxon>
        <taxon>Rhabditida</taxon>
        <taxon>Rhabditina</taxon>
        <taxon>Rhabditomorpha</taxon>
        <taxon>Rhabditoidea</taxon>
        <taxon>Rhabditidae</taxon>
        <taxon>Peloderinae</taxon>
        <taxon>Caenorhabditis</taxon>
    </lineage>
</organism>
<dbReference type="AlphaFoldDB" id="A0A8S1HYZ0"/>
<evidence type="ECO:0000256" key="1">
    <source>
        <dbReference type="ARBA" id="ARBA00004479"/>
    </source>
</evidence>
<name>A0A8S1HYZ0_9PELO</name>
<dbReference type="Proteomes" id="UP000835052">
    <property type="component" value="Unassembled WGS sequence"/>
</dbReference>
<keyword evidence="3 8" id="KW-0812">Transmembrane</keyword>
<evidence type="ECO:0000256" key="7">
    <source>
        <dbReference type="ARBA" id="ARBA00023180"/>
    </source>
</evidence>
<comment type="similarity">
    <text evidence="2">Belongs to the TIP family.</text>
</comment>
<dbReference type="Gene3D" id="2.130.10.130">
    <property type="entry name" value="Integrin alpha, N-terminal"/>
    <property type="match status" value="1"/>
</dbReference>
<accession>A0A8S1HYZ0</accession>
<keyword evidence="7" id="KW-0325">Glycoprotein</keyword>
<evidence type="ECO:0000256" key="4">
    <source>
        <dbReference type="ARBA" id="ARBA00022729"/>
    </source>
</evidence>
<dbReference type="InterPro" id="IPR028994">
    <property type="entry name" value="Integrin_alpha_N"/>
</dbReference>
<keyword evidence="11" id="KW-1185">Reference proteome</keyword>
<proteinExistence type="inferred from homology"/>
<evidence type="ECO:0000256" key="3">
    <source>
        <dbReference type="ARBA" id="ARBA00022692"/>
    </source>
</evidence>
<dbReference type="Pfam" id="PF23122">
    <property type="entry name" value="C2_ITFG1"/>
    <property type="match status" value="1"/>
</dbReference>
<keyword evidence="5 8" id="KW-1133">Transmembrane helix</keyword>
<evidence type="ECO:0000256" key="6">
    <source>
        <dbReference type="ARBA" id="ARBA00023136"/>
    </source>
</evidence>
<evidence type="ECO:0000313" key="11">
    <source>
        <dbReference type="Proteomes" id="UP000835052"/>
    </source>
</evidence>
<reference evidence="10" key="1">
    <citation type="submission" date="2020-10" db="EMBL/GenBank/DDBJ databases">
        <authorList>
            <person name="Kikuchi T."/>
        </authorList>
    </citation>
    <scope>NUCLEOTIDE SEQUENCE</scope>
    <source>
        <strain evidence="10">NKZ352</strain>
    </source>
</reference>
<feature type="domain" description="T-cell immunomodulatory protein TIP C2" evidence="9">
    <location>
        <begin position="485"/>
        <end position="584"/>
    </location>
</feature>
<feature type="transmembrane region" description="Helical" evidence="8">
    <location>
        <begin position="590"/>
        <end position="614"/>
    </location>
</feature>
<dbReference type="OrthoDB" id="5807961at2759"/>
<dbReference type="SUPFAM" id="SSF69318">
    <property type="entry name" value="Integrin alpha N-terminal domain"/>
    <property type="match status" value="1"/>
</dbReference>
<evidence type="ECO:0000313" key="10">
    <source>
        <dbReference type="EMBL" id="CAD6198543.1"/>
    </source>
</evidence>
<protein>
    <recommendedName>
        <fullName evidence="9">T-cell immunomodulatory protein TIP C2 domain-containing protein</fullName>
    </recommendedName>
</protein>
<dbReference type="InterPro" id="IPR024881">
    <property type="entry name" value="Tip"/>
</dbReference>
<dbReference type="GO" id="GO:0005886">
    <property type="term" value="C:plasma membrane"/>
    <property type="evidence" value="ECO:0007669"/>
    <property type="project" value="TreeGrafter"/>
</dbReference>
<evidence type="ECO:0000259" key="9">
    <source>
        <dbReference type="Pfam" id="PF23122"/>
    </source>
</evidence>
<dbReference type="Pfam" id="PF13517">
    <property type="entry name" value="FG-GAP_3"/>
    <property type="match status" value="1"/>
</dbReference>
<comment type="subcellular location">
    <subcellularLocation>
        <location evidence="1">Membrane</location>
        <topology evidence="1">Single-pass type I membrane protein</topology>
    </subcellularLocation>
</comment>
<dbReference type="PANTHER" id="PTHR13412">
    <property type="entry name" value="T-CELL IMMUNOMODULATORY PROTEIN HOMOLOG"/>
    <property type="match status" value="1"/>
</dbReference>
<keyword evidence="6 8" id="KW-0472">Membrane</keyword>